<dbReference type="InterPro" id="IPR016163">
    <property type="entry name" value="Ald_DH_C"/>
</dbReference>
<dbReference type="SUPFAM" id="SSF53720">
    <property type="entry name" value="ALDH-like"/>
    <property type="match status" value="1"/>
</dbReference>
<dbReference type="InterPro" id="IPR015590">
    <property type="entry name" value="Aldehyde_DH_dom"/>
</dbReference>
<dbReference type="FunFam" id="3.40.309.10:FF:000005">
    <property type="entry name" value="1-pyrroline-5-carboxylate dehydrogenase 1"/>
    <property type="match status" value="1"/>
</dbReference>
<feature type="active site" evidence="4">
    <location>
        <position position="855"/>
    </location>
</feature>
<dbReference type="SUPFAM" id="SSF81935">
    <property type="entry name" value="N-terminal domain of bifunctional PutA protein"/>
    <property type="match status" value="1"/>
</dbReference>
<dbReference type="GO" id="GO:0003677">
    <property type="term" value="F:DNA binding"/>
    <property type="evidence" value="ECO:0007669"/>
    <property type="project" value="UniProtKB-KW"/>
</dbReference>
<keyword evidence="2 3" id="KW-0520">NAD</keyword>
<evidence type="ECO:0000256" key="1">
    <source>
        <dbReference type="ARBA" id="ARBA00023002"/>
    </source>
</evidence>
<feature type="domain" description="Proline dehydrogenase" evidence="6">
    <location>
        <begin position="204"/>
        <end position="491"/>
    </location>
</feature>
<gene>
    <name evidence="8" type="primary">putA</name>
    <name evidence="8" type="ORF">GCM10007877_31100</name>
</gene>
<name>A0AA37T7V9_9GAMM</name>
<comment type="function">
    <text evidence="3">Oxidizes proline to glutamate for use as a carbon and nitrogen source.</text>
</comment>
<keyword evidence="1 3" id="KW-0560">Oxidoreductase</keyword>
<dbReference type="PANTHER" id="PTHR42862">
    <property type="entry name" value="DELTA-1-PYRROLINE-5-CARBOXYLATE DEHYDROGENASE 1, ISOFORM A-RELATED"/>
    <property type="match status" value="1"/>
</dbReference>
<dbReference type="Gene3D" id="3.40.309.10">
    <property type="entry name" value="Aldehyde Dehydrogenase, Chain A, domain 2"/>
    <property type="match status" value="1"/>
</dbReference>
<dbReference type="InterPro" id="IPR024082">
    <property type="entry name" value="PRODH_PutA_dom_II"/>
</dbReference>
<dbReference type="InterPro" id="IPR002872">
    <property type="entry name" value="Proline_DH_dom"/>
</dbReference>
<comment type="similarity">
    <text evidence="3">In the N-terminal section; belongs to the proline dehydrogenase family.</text>
</comment>
<evidence type="ECO:0000256" key="4">
    <source>
        <dbReference type="PIRSR" id="PIRSR000197-1"/>
    </source>
</evidence>
<evidence type="ECO:0000259" key="6">
    <source>
        <dbReference type="Pfam" id="PF01619"/>
    </source>
</evidence>
<reference evidence="8 9" key="1">
    <citation type="journal article" date="2014" name="Int. J. Syst. Evol. Microbiol.">
        <title>Complete genome sequence of Corynebacterium casei LMG S-19264T (=DSM 44701T), isolated from a smear-ripened cheese.</title>
        <authorList>
            <consortium name="US DOE Joint Genome Institute (JGI-PGF)"/>
            <person name="Walter F."/>
            <person name="Albersmeier A."/>
            <person name="Kalinowski J."/>
            <person name="Ruckert C."/>
        </authorList>
    </citation>
    <scope>NUCLEOTIDE SEQUENCE [LARGE SCALE GENOMIC DNA]</scope>
    <source>
        <strain evidence="8 9">NBRC 110095</strain>
    </source>
</reference>
<dbReference type="InterPro" id="IPR016162">
    <property type="entry name" value="Ald_DH_N"/>
</dbReference>
<dbReference type="PANTHER" id="PTHR42862:SF1">
    <property type="entry name" value="DELTA-1-PYRROLINE-5-CARBOXYLATE DEHYDROGENASE 2, ISOFORM A-RELATED"/>
    <property type="match status" value="1"/>
</dbReference>
<keyword evidence="3" id="KW-0285">Flavoprotein</keyword>
<comment type="pathway">
    <text evidence="3">Amino-acid degradation; L-proline degradation into L-glutamate; L-glutamate from L-proline: step 2/2.</text>
</comment>
<dbReference type="Proteomes" id="UP001156870">
    <property type="component" value="Unassembled WGS sequence"/>
</dbReference>
<evidence type="ECO:0000313" key="8">
    <source>
        <dbReference type="EMBL" id="GLS27391.1"/>
    </source>
</evidence>
<dbReference type="GO" id="GO:0003700">
    <property type="term" value="F:DNA-binding transcription factor activity"/>
    <property type="evidence" value="ECO:0007669"/>
    <property type="project" value="InterPro"/>
</dbReference>
<protein>
    <recommendedName>
        <fullName evidence="3">Bifunctional protein PutA</fullName>
    </recommendedName>
    <domain>
        <recommendedName>
            <fullName evidence="3">Proline dehydrogenase</fullName>
            <ecNumber evidence="3">1.5.5.2</ecNumber>
        </recommendedName>
        <alternativeName>
            <fullName evidence="3">Proline oxidase</fullName>
        </alternativeName>
    </domain>
    <domain>
        <recommendedName>
            <fullName evidence="3">Delta-1-pyrroline-5-carboxylate dehydrogenase</fullName>
            <shortName evidence="3">P5C dehydrogenase</shortName>
            <ecNumber evidence="3">1.2.1.88</ecNumber>
        </recommendedName>
        <alternativeName>
            <fullName evidence="3">L-glutamate gamma-semialdehyde dehydrogenase</fullName>
        </alternativeName>
    </domain>
</protein>
<dbReference type="NCBIfam" id="TIGR01238">
    <property type="entry name" value="D1pyr5carbox3"/>
    <property type="match status" value="1"/>
</dbReference>
<dbReference type="InterPro" id="IPR050485">
    <property type="entry name" value="Proline_metab_enzyme"/>
</dbReference>
<comment type="similarity">
    <text evidence="3">In the C-terminal section; belongs to the aldehyde dehydrogenase family.</text>
</comment>
<dbReference type="InterPro" id="IPR025703">
    <property type="entry name" value="Bifunct_PutA"/>
</dbReference>
<dbReference type="Gene3D" id="3.20.20.220">
    <property type="match status" value="1"/>
</dbReference>
<dbReference type="EC" id="1.2.1.88" evidence="3"/>
<dbReference type="RefSeq" id="WP_232595386.1">
    <property type="nucleotide sequence ID" value="NZ_BSPD01000075.1"/>
</dbReference>
<dbReference type="NCBIfam" id="NF008869">
    <property type="entry name" value="PRK11904.1"/>
    <property type="match status" value="1"/>
</dbReference>
<dbReference type="Pfam" id="PF01619">
    <property type="entry name" value="Pro_dh"/>
    <property type="match status" value="1"/>
</dbReference>
<keyword evidence="3" id="KW-0805">Transcription regulation</keyword>
<dbReference type="AlphaFoldDB" id="A0AA37T7V9"/>
<dbReference type="CDD" id="cd07125">
    <property type="entry name" value="ALDH_PutA-P5CDH"/>
    <property type="match status" value="1"/>
</dbReference>
<evidence type="ECO:0000259" key="5">
    <source>
        <dbReference type="Pfam" id="PF00171"/>
    </source>
</evidence>
<dbReference type="GO" id="GO:0003842">
    <property type="term" value="F:L-glutamate gamma-semialdehyde dehydrogenase activity"/>
    <property type="evidence" value="ECO:0007669"/>
    <property type="project" value="UniProtKB-UniRule"/>
</dbReference>
<evidence type="ECO:0000256" key="2">
    <source>
        <dbReference type="ARBA" id="ARBA00023027"/>
    </source>
</evidence>
<dbReference type="Pfam" id="PF14850">
    <property type="entry name" value="Pro_dh-DNA_bdg"/>
    <property type="match status" value="1"/>
</dbReference>
<dbReference type="Pfam" id="PF00171">
    <property type="entry name" value="Aldedh"/>
    <property type="match status" value="1"/>
</dbReference>
<dbReference type="GO" id="GO:0010133">
    <property type="term" value="P:L-proline catabolic process to L-glutamate"/>
    <property type="evidence" value="ECO:0007669"/>
    <property type="project" value="UniProtKB-UniRule"/>
</dbReference>
<keyword evidence="3" id="KW-0274">FAD</keyword>
<accession>A0AA37T7V9</accession>
<feature type="domain" description="Proline dehydrogenase PutA" evidence="7">
    <location>
        <begin position="78"/>
        <end position="190"/>
    </location>
</feature>
<comment type="pathway">
    <text evidence="3">Amino-acid degradation; L-proline degradation into L-glutamate; L-glutamate from L-proline: step 1/2.</text>
</comment>
<comment type="caution">
    <text evidence="8">The sequence shown here is derived from an EMBL/GenBank/DDBJ whole genome shotgun (WGS) entry which is preliminary data.</text>
</comment>
<dbReference type="GO" id="GO:0009898">
    <property type="term" value="C:cytoplasmic side of plasma membrane"/>
    <property type="evidence" value="ECO:0007669"/>
    <property type="project" value="TreeGrafter"/>
</dbReference>
<dbReference type="PIRSF" id="PIRSF000197">
    <property type="entry name" value="Bifunct_PutA"/>
    <property type="match status" value="1"/>
</dbReference>
<dbReference type="InterPro" id="IPR016161">
    <property type="entry name" value="Ald_DH/histidinol_DH"/>
</dbReference>
<evidence type="ECO:0000313" key="9">
    <source>
        <dbReference type="Proteomes" id="UP001156870"/>
    </source>
</evidence>
<keyword evidence="3" id="KW-0804">Transcription</keyword>
<keyword evidence="3" id="KW-0238">DNA-binding</keyword>
<feature type="domain" description="Aldehyde dehydrogenase" evidence="5">
    <location>
        <begin position="591"/>
        <end position="1041"/>
    </location>
</feature>
<evidence type="ECO:0000259" key="7">
    <source>
        <dbReference type="Pfam" id="PF14850"/>
    </source>
</evidence>
<dbReference type="EMBL" id="BSPD01000075">
    <property type="protein sequence ID" value="GLS27391.1"/>
    <property type="molecule type" value="Genomic_DNA"/>
</dbReference>
<dbReference type="SUPFAM" id="SSF51730">
    <property type="entry name" value="FAD-linked oxidoreductase"/>
    <property type="match status" value="1"/>
</dbReference>
<dbReference type="Gene3D" id="1.20.5.460">
    <property type="entry name" value="Single helix bin"/>
    <property type="match status" value="1"/>
</dbReference>
<keyword evidence="3" id="KW-0642">Proline metabolism</keyword>
<sequence>MVSSTNRTPTSHSAEHSTASLNSLYRIMADAIYLDETEAVKHLLDYPHIQPHLRQQALQLAETWTLECREDAHNKADFDDLLQEFSLETEEGLSLMCLAESLLRIPDSATADKLITERLTSVDWLDRESESASRWITASRWGLAFSGNALLESQNGQGLSHWFGQLQRKLSKPVIRVAVRKAIGIMAKHYVVAEDIDTALNKLKNHCFSFDMLGEGARSDDQAERFFHAYENAIIAVGKYGASHPNTRDHSVSIKLSALHPRYEATHPELMLKELLPKLRSLAMTAHKANVDLTLDAEEAHRLNLSLALFEGIARTPELAGWKGLGLAVQAYQKRAPYVIDWLVALAKETGNRFNVRLVKGAYWDTEIQLAQHEGQIDYPVYTRKVHSDLAYLVCADKLLANTDALFPQFASHNAHSIATISLLAKERATPHDAFEFQRLHGMGEQLFEHVAKATQMTQTVRVYAPIGSHKDLLPYLVRRLLENGANSSFVYHFLDENVPIQELIQDPWQQVQRAGGEYRHSQLATPNAMYERSSEPRKNSAGLDFSHPQTQTNLSNLLAQDPTFNRAAPMVSGQTFNTDATHLSDKHAKGVTCPANTLKSIGTVVNASPEEVDAAITAAKKAEHAWRNTSAEQRASILEDCANAIEAKRDTFMQLIVHEAGRTISDTLYEIREAVDFLRYYATLARQQFGEAQSLTSPAGESNHYRWMGRGTFACISPWNFPLAIFVGQISAALAAGNCVVAKPAEQTPLTAACAVQTMIAAGIPAEVLHLLPGAGDVGEAMVNHPHISGVAFTGSCATAKRIHQQLSARPGPILPLIAETGGLNTMLVDSSALPEQVVDDVVASAFHSAGQRCSSLRVLYLQNDTAEEIIELIKGAMARLTVGHPQYLSTDIGPVIDSIALQRLESHKNWLKNESTLLATTPISNSLPQGHYFAPMMVEIQQLNQLSEEIFGPILHVIRYNSEDLPKIIDDINNSGYGLTLGIHSRLDQFINTIVTSTHVGNTYINRNMIGATVGVNPFGGCGLSGTGPKAGSPGYLRAFGREHTRTENIAARGGNIELFNAMNRGDV</sequence>
<comment type="catalytic activity">
    <reaction evidence="3">
        <text>L-glutamate 5-semialdehyde + NAD(+) + H2O = L-glutamate + NADH + 2 H(+)</text>
        <dbReference type="Rhea" id="RHEA:30235"/>
        <dbReference type="ChEBI" id="CHEBI:15377"/>
        <dbReference type="ChEBI" id="CHEBI:15378"/>
        <dbReference type="ChEBI" id="CHEBI:29985"/>
        <dbReference type="ChEBI" id="CHEBI:57540"/>
        <dbReference type="ChEBI" id="CHEBI:57945"/>
        <dbReference type="ChEBI" id="CHEBI:58066"/>
        <dbReference type="EC" id="1.2.1.88"/>
    </reaction>
</comment>
<proteinExistence type="inferred from homology"/>
<dbReference type="EC" id="1.5.5.2" evidence="3"/>
<feature type="active site" evidence="4">
    <location>
        <position position="821"/>
    </location>
</feature>
<dbReference type="GO" id="GO:0004657">
    <property type="term" value="F:proline dehydrogenase activity"/>
    <property type="evidence" value="ECO:0007669"/>
    <property type="project" value="UniProtKB-UniRule"/>
</dbReference>
<comment type="catalytic activity">
    <reaction evidence="3">
        <text>L-proline + a quinone = (S)-1-pyrroline-5-carboxylate + a quinol + H(+)</text>
        <dbReference type="Rhea" id="RHEA:23784"/>
        <dbReference type="ChEBI" id="CHEBI:15378"/>
        <dbReference type="ChEBI" id="CHEBI:17388"/>
        <dbReference type="ChEBI" id="CHEBI:24646"/>
        <dbReference type="ChEBI" id="CHEBI:60039"/>
        <dbReference type="ChEBI" id="CHEBI:132124"/>
        <dbReference type="EC" id="1.5.5.2"/>
    </reaction>
</comment>
<dbReference type="Gene3D" id="3.40.605.10">
    <property type="entry name" value="Aldehyde Dehydrogenase, Chain A, domain 1"/>
    <property type="match status" value="1"/>
</dbReference>
<dbReference type="InterPro" id="IPR029041">
    <property type="entry name" value="FAD-linked_oxidoreductase-like"/>
</dbReference>
<dbReference type="InterPro" id="IPR024089">
    <property type="entry name" value="PRODH_PutA_dom_I/II"/>
</dbReference>
<keyword evidence="9" id="KW-1185">Reference proteome</keyword>
<comment type="cofactor">
    <cofactor evidence="3">
        <name>FAD</name>
        <dbReference type="ChEBI" id="CHEBI:57692"/>
    </cofactor>
</comment>
<dbReference type="InterPro" id="IPR005933">
    <property type="entry name" value="PutA_C"/>
</dbReference>
<evidence type="ECO:0000256" key="3">
    <source>
        <dbReference type="PIRNR" id="PIRNR000197"/>
    </source>
</evidence>
<organism evidence="8 9">
    <name type="scientific">Marinibactrum halimedae</name>
    <dbReference type="NCBI Taxonomy" id="1444977"/>
    <lineage>
        <taxon>Bacteria</taxon>
        <taxon>Pseudomonadati</taxon>
        <taxon>Pseudomonadota</taxon>
        <taxon>Gammaproteobacteria</taxon>
        <taxon>Cellvibrionales</taxon>
        <taxon>Cellvibrionaceae</taxon>
        <taxon>Marinibactrum</taxon>
    </lineage>
</organism>
<keyword evidence="3" id="KW-0678">Repressor</keyword>